<protein>
    <submittedName>
        <fullName evidence="1">ASCH domain-containing protein</fullName>
    </submittedName>
</protein>
<accession>A0A7C9MQL5</accession>
<dbReference type="Gene3D" id="2.30.130.30">
    <property type="entry name" value="Hypothetical protein"/>
    <property type="match status" value="1"/>
</dbReference>
<comment type="caution">
    <text evidence="1">The sequence shown here is derived from an EMBL/GenBank/DDBJ whole genome shotgun (WGS) entry which is preliminary data.</text>
</comment>
<evidence type="ECO:0000313" key="2">
    <source>
        <dbReference type="Proteomes" id="UP000483286"/>
    </source>
</evidence>
<dbReference type="InterPro" id="IPR015947">
    <property type="entry name" value="PUA-like_sf"/>
</dbReference>
<dbReference type="Proteomes" id="UP000483286">
    <property type="component" value="Unassembled WGS sequence"/>
</dbReference>
<sequence length="155" mass="17695">MEQIAFALTIDQPFASLMAMGIKKVENRNWSPDESLIGRRIAIHAGRTYDYLGSYMVKNDHGIICHAAQFPRGAVVATATLKEVVTHLDDPWFRGPYGWIFDEIVMIEPLACSGRRHLWPLADELSQRLRQALDFPLQPWHGVRQESQIRNGKLI</sequence>
<evidence type="ECO:0000313" key="1">
    <source>
        <dbReference type="EMBL" id="MVN86564.1"/>
    </source>
</evidence>
<proteinExistence type="predicted"/>
<gene>
    <name evidence="1" type="ORF">GO986_07270</name>
</gene>
<reference evidence="1 2" key="1">
    <citation type="submission" date="2019-12" db="EMBL/GenBank/DDBJ databases">
        <title>Deinococcus sp. HMF7620 Genome sequencing and assembly.</title>
        <authorList>
            <person name="Kang H."/>
            <person name="Kim H."/>
            <person name="Joh K."/>
        </authorList>
    </citation>
    <scope>NUCLEOTIDE SEQUENCE [LARGE SCALE GENOMIC DNA]</scope>
    <source>
        <strain evidence="1 2">HMF7620</strain>
    </source>
</reference>
<dbReference type="EMBL" id="WQLB01000007">
    <property type="protein sequence ID" value="MVN86564.1"/>
    <property type="molecule type" value="Genomic_DNA"/>
</dbReference>
<organism evidence="1 2">
    <name type="scientific">Deinococcus arboris</name>
    <dbReference type="NCBI Taxonomy" id="2682977"/>
    <lineage>
        <taxon>Bacteria</taxon>
        <taxon>Thermotogati</taxon>
        <taxon>Deinococcota</taxon>
        <taxon>Deinococci</taxon>
        <taxon>Deinococcales</taxon>
        <taxon>Deinococcaceae</taxon>
        <taxon>Deinococcus</taxon>
    </lineage>
</organism>
<name>A0A7C9MQL5_9DEIO</name>
<dbReference type="RefSeq" id="WP_157458617.1">
    <property type="nucleotide sequence ID" value="NZ_WQLB01000007.1"/>
</dbReference>
<keyword evidence="2" id="KW-1185">Reference proteome</keyword>
<dbReference type="AlphaFoldDB" id="A0A7C9MQL5"/>
<dbReference type="SUPFAM" id="SSF88697">
    <property type="entry name" value="PUA domain-like"/>
    <property type="match status" value="1"/>
</dbReference>